<sequence length="167" mass="19105">MGAMPSERIIEAEPFAGTGVSARSCMISRAQSRESSLIWDYIVVFIYFATTAMQCQVRLFTFTYCAAIHRVVSRIVFQEQVVASWKFLWCTSREVKYPLRGQDQLEITYIEIIDNYSNGYGGCPYIVEGGVGNNFVKIYIKSQFNRGFDFEINIYGVQPQKKGEKLI</sequence>
<evidence type="ECO:0000313" key="1">
    <source>
        <dbReference type="EnsemblMetazoa" id="RPRC000899-PA"/>
    </source>
</evidence>
<dbReference type="HOGENOM" id="CLU_1596536_0_0_1"/>
<keyword evidence="2" id="KW-1185">Reference proteome</keyword>
<evidence type="ECO:0000313" key="2">
    <source>
        <dbReference type="Proteomes" id="UP000015103"/>
    </source>
</evidence>
<dbReference type="AlphaFoldDB" id="T1HA45"/>
<dbReference type="Pfam" id="PF15868">
    <property type="entry name" value="MBF2"/>
    <property type="match status" value="1"/>
</dbReference>
<dbReference type="VEuPathDB" id="VectorBase:RPRC000899"/>
<dbReference type="PANTHER" id="PTHR37685:SF1">
    <property type="entry name" value="GEO11136P1-RELATED"/>
    <property type="match status" value="1"/>
</dbReference>
<organism evidence="1 2">
    <name type="scientific">Rhodnius prolixus</name>
    <name type="common">Triatomid bug</name>
    <dbReference type="NCBI Taxonomy" id="13249"/>
    <lineage>
        <taxon>Eukaryota</taxon>
        <taxon>Metazoa</taxon>
        <taxon>Ecdysozoa</taxon>
        <taxon>Arthropoda</taxon>
        <taxon>Hexapoda</taxon>
        <taxon>Insecta</taxon>
        <taxon>Pterygota</taxon>
        <taxon>Neoptera</taxon>
        <taxon>Paraneoptera</taxon>
        <taxon>Hemiptera</taxon>
        <taxon>Heteroptera</taxon>
        <taxon>Panheteroptera</taxon>
        <taxon>Cimicomorpha</taxon>
        <taxon>Reduviidae</taxon>
        <taxon>Triatominae</taxon>
        <taxon>Rhodnius</taxon>
    </lineage>
</organism>
<dbReference type="PANTHER" id="PTHR37685">
    <property type="entry name" value="GEO11136P1-RELATED"/>
    <property type="match status" value="1"/>
</dbReference>
<dbReference type="EMBL" id="ACPB03001981">
    <property type="status" value="NOT_ANNOTATED_CDS"/>
    <property type="molecule type" value="Genomic_DNA"/>
</dbReference>
<proteinExistence type="predicted"/>
<dbReference type="InParanoid" id="T1HA45"/>
<reference evidence="1" key="1">
    <citation type="submission" date="2015-05" db="UniProtKB">
        <authorList>
            <consortium name="EnsemblMetazoa"/>
        </authorList>
    </citation>
    <scope>IDENTIFICATION</scope>
</reference>
<dbReference type="InterPro" id="IPR031734">
    <property type="entry name" value="MBF2"/>
</dbReference>
<accession>T1HA45</accession>
<name>T1HA45_RHOPR</name>
<dbReference type="Proteomes" id="UP000015103">
    <property type="component" value="Unassembled WGS sequence"/>
</dbReference>
<dbReference type="EnsemblMetazoa" id="RPRC000899-RA">
    <property type="protein sequence ID" value="RPRC000899-PA"/>
    <property type="gene ID" value="RPRC000899"/>
</dbReference>
<protein>
    <submittedName>
        <fullName evidence="1">Uncharacterized protein</fullName>
    </submittedName>
</protein>